<dbReference type="PANTHER" id="PTHR30265">
    <property type="entry name" value="RHO-INTERACTING TRANSCRIPTION TERMINATION FACTOR NUSG"/>
    <property type="match status" value="1"/>
</dbReference>
<gene>
    <name evidence="5" type="ORF">PL336_16455</name>
</gene>
<dbReference type="SUPFAM" id="SSF82679">
    <property type="entry name" value="N-utilization substance G protein NusG, N-terminal domain"/>
    <property type="match status" value="1"/>
</dbReference>
<dbReference type="SMART" id="SM00738">
    <property type="entry name" value="NGN"/>
    <property type="match status" value="1"/>
</dbReference>
<dbReference type="SUPFAM" id="SSF50104">
    <property type="entry name" value="Translation proteins SH3-like domain"/>
    <property type="match status" value="1"/>
</dbReference>
<feature type="domain" description="NusG-like N-terminal" evidence="4">
    <location>
        <begin position="6"/>
        <end position="106"/>
    </location>
</feature>
<dbReference type="RefSeq" id="WP_271690140.1">
    <property type="nucleotide sequence ID" value="NZ_CP116424.1"/>
</dbReference>
<dbReference type="InterPro" id="IPR036735">
    <property type="entry name" value="NGN_dom_sf"/>
</dbReference>
<dbReference type="Pfam" id="PF02357">
    <property type="entry name" value="NusG"/>
    <property type="match status" value="1"/>
</dbReference>
<keyword evidence="2" id="KW-0805">Transcription regulation</keyword>
<keyword evidence="5" id="KW-0614">Plasmid</keyword>
<reference evidence="5" key="1">
    <citation type="submission" date="2023-01" db="EMBL/GenBank/DDBJ databases">
        <title>Comparative genomic analysis of cold water coral derived Sulfitobacter faviae: insights into their metabolism and habitat adaptation.</title>
        <authorList>
            <person name="Guo Y."/>
            <person name="Lin S."/>
            <person name="Huang Z."/>
            <person name="Tang K."/>
            <person name="Wang X."/>
        </authorList>
    </citation>
    <scope>NUCLEOTIDE SEQUENCE</scope>
    <source>
        <strain evidence="5">SCSIO W_1865</strain>
        <plasmid evidence="5">unnamed1</plasmid>
    </source>
</reference>
<keyword evidence="1" id="KW-0889">Transcription antitermination</keyword>
<dbReference type="Proteomes" id="UP001210770">
    <property type="component" value="Plasmid unnamed1"/>
</dbReference>
<dbReference type="AlphaFoldDB" id="A0AAX3LVE5"/>
<dbReference type="InterPro" id="IPR006645">
    <property type="entry name" value="NGN-like_dom"/>
</dbReference>
<keyword evidence="3" id="KW-0804">Transcription</keyword>
<name>A0AAX3LVE5_9RHOB</name>
<organism evidence="5 6">
    <name type="scientific">Sulfitobacter faviae</name>
    <dbReference type="NCBI Taxonomy" id="1775881"/>
    <lineage>
        <taxon>Bacteria</taxon>
        <taxon>Pseudomonadati</taxon>
        <taxon>Pseudomonadota</taxon>
        <taxon>Alphaproteobacteria</taxon>
        <taxon>Rhodobacterales</taxon>
        <taxon>Roseobacteraceae</taxon>
        <taxon>Sulfitobacter</taxon>
    </lineage>
</organism>
<sequence length="171" mass="19315">MSDAPKMGWFVAQLRPNGLAQARVHLRRQRFESFSPERVGTRQHRGCLIQKRQPLFPGYLFVQFDPAAPGWTAINNTRGIARLILQDPRRPRPLPQSLIAGLQARCRPDELVKSADDLEIGEQIRILSGPFADFITQVDQLPDSERVGVLLDLMGRDVRTSLHRSQVSKLG</sequence>
<proteinExistence type="predicted"/>
<evidence type="ECO:0000313" key="5">
    <source>
        <dbReference type="EMBL" id="WCE72085.1"/>
    </source>
</evidence>
<dbReference type="GO" id="GO:0006354">
    <property type="term" value="P:DNA-templated transcription elongation"/>
    <property type="evidence" value="ECO:0007669"/>
    <property type="project" value="InterPro"/>
</dbReference>
<evidence type="ECO:0000313" key="6">
    <source>
        <dbReference type="Proteomes" id="UP001210770"/>
    </source>
</evidence>
<protein>
    <submittedName>
        <fullName evidence="5">Transcription termination/antitermination NusG family protein</fullName>
    </submittedName>
</protein>
<dbReference type="InterPro" id="IPR043425">
    <property type="entry name" value="NusG-like"/>
</dbReference>
<dbReference type="PANTHER" id="PTHR30265:SF7">
    <property type="entry name" value="TRANSCRIPTION ANTITERMINATION PROTEIN RFAH"/>
    <property type="match status" value="1"/>
</dbReference>
<evidence type="ECO:0000256" key="2">
    <source>
        <dbReference type="ARBA" id="ARBA00023015"/>
    </source>
</evidence>
<dbReference type="Gene3D" id="3.30.70.940">
    <property type="entry name" value="NusG, N-terminal domain"/>
    <property type="match status" value="1"/>
</dbReference>
<dbReference type="GO" id="GO:0031564">
    <property type="term" value="P:transcription antitermination"/>
    <property type="evidence" value="ECO:0007669"/>
    <property type="project" value="UniProtKB-KW"/>
</dbReference>
<dbReference type="EMBL" id="CP116424">
    <property type="protein sequence ID" value="WCE72085.1"/>
    <property type="molecule type" value="Genomic_DNA"/>
</dbReference>
<dbReference type="InterPro" id="IPR008991">
    <property type="entry name" value="Translation_prot_SH3-like_sf"/>
</dbReference>
<evidence type="ECO:0000256" key="3">
    <source>
        <dbReference type="ARBA" id="ARBA00023163"/>
    </source>
</evidence>
<geneLocation type="plasmid" evidence="5 6">
    <name>unnamed1</name>
</geneLocation>
<dbReference type="GO" id="GO:0005829">
    <property type="term" value="C:cytosol"/>
    <property type="evidence" value="ECO:0007669"/>
    <property type="project" value="TreeGrafter"/>
</dbReference>
<evidence type="ECO:0000259" key="4">
    <source>
        <dbReference type="SMART" id="SM00738"/>
    </source>
</evidence>
<accession>A0AAX3LVE5</accession>
<evidence type="ECO:0000256" key="1">
    <source>
        <dbReference type="ARBA" id="ARBA00022814"/>
    </source>
</evidence>